<dbReference type="EMBL" id="CAFBLH010000004">
    <property type="protein sequence ID" value="CAB4857076.1"/>
    <property type="molecule type" value="Genomic_DNA"/>
</dbReference>
<keyword evidence="8" id="KW-0456">Lyase</keyword>
<evidence type="ECO:0000256" key="8">
    <source>
        <dbReference type="ARBA" id="ARBA00023239"/>
    </source>
</evidence>
<keyword evidence="5" id="KW-0028">Amino-acid biosynthesis</keyword>
<dbReference type="InterPro" id="IPR016037">
    <property type="entry name" value="DHQ_synth_AroB"/>
</dbReference>
<gene>
    <name evidence="11" type="ORF">UFOPK3342_00220</name>
</gene>
<keyword evidence="7" id="KW-0057">Aromatic amino acid biosynthesis</keyword>
<feature type="domain" description="3-dehydroquinate synthase C-terminal" evidence="10">
    <location>
        <begin position="176"/>
        <end position="318"/>
    </location>
</feature>
<dbReference type="Pfam" id="PF01761">
    <property type="entry name" value="DHQ_synthase"/>
    <property type="match status" value="1"/>
</dbReference>
<evidence type="ECO:0000313" key="11">
    <source>
        <dbReference type="EMBL" id="CAB4857076.1"/>
    </source>
</evidence>
<dbReference type="InterPro" id="IPR056179">
    <property type="entry name" value="DHQS_C"/>
</dbReference>
<protein>
    <recommendedName>
        <fullName evidence="4">3-dehydroquinate synthase</fullName>
        <ecNumber evidence="4">4.2.3.4</ecNumber>
    </recommendedName>
</protein>
<evidence type="ECO:0000259" key="9">
    <source>
        <dbReference type="Pfam" id="PF01761"/>
    </source>
</evidence>
<evidence type="ECO:0000256" key="6">
    <source>
        <dbReference type="ARBA" id="ARBA00023027"/>
    </source>
</evidence>
<dbReference type="CDD" id="cd08195">
    <property type="entry name" value="DHQS"/>
    <property type="match status" value="1"/>
</dbReference>
<accession>A0A6J7CGD4</accession>
<dbReference type="Gene3D" id="1.20.1090.10">
    <property type="entry name" value="Dehydroquinate synthase-like - alpha domain"/>
    <property type="match status" value="1"/>
</dbReference>
<comment type="cofactor">
    <cofactor evidence="2">
        <name>NAD(+)</name>
        <dbReference type="ChEBI" id="CHEBI:57540"/>
    </cofactor>
</comment>
<evidence type="ECO:0000256" key="1">
    <source>
        <dbReference type="ARBA" id="ARBA00001393"/>
    </source>
</evidence>
<proteinExistence type="predicted"/>
<dbReference type="InterPro" id="IPR050071">
    <property type="entry name" value="Dehydroquinate_synthase"/>
</dbReference>
<keyword evidence="6" id="KW-0520">NAD</keyword>
<dbReference type="Pfam" id="PF24621">
    <property type="entry name" value="DHQS_C"/>
    <property type="match status" value="1"/>
</dbReference>
<evidence type="ECO:0000256" key="2">
    <source>
        <dbReference type="ARBA" id="ARBA00001911"/>
    </source>
</evidence>
<dbReference type="Gene3D" id="3.40.50.1970">
    <property type="match status" value="1"/>
</dbReference>
<comment type="pathway">
    <text evidence="3">Metabolic intermediate biosynthesis; chorismate biosynthesis; chorismate from D-erythrose 4-phosphate and phosphoenolpyruvate: step 2/7.</text>
</comment>
<evidence type="ECO:0000256" key="7">
    <source>
        <dbReference type="ARBA" id="ARBA00023141"/>
    </source>
</evidence>
<feature type="domain" description="3-dehydroquinate synthase N-terminal" evidence="9">
    <location>
        <begin position="62"/>
        <end position="174"/>
    </location>
</feature>
<evidence type="ECO:0000256" key="5">
    <source>
        <dbReference type="ARBA" id="ARBA00022605"/>
    </source>
</evidence>
<dbReference type="AlphaFoldDB" id="A0A6J7CGD4"/>
<dbReference type="InterPro" id="IPR030960">
    <property type="entry name" value="DHQS/DOIS_N"/>
</dbReference>
<dbReference type="EC" id="4.2.3.4" evidence="4"/>
<dbReference type="GO" id="GO:0008652">
    <property type="term" value="P:amino acid biosynthetic process"/>
    <property type="evidence" value="ECO:0007669"/>
    <property type="project" value="UniProtKB-KW"/>
</dbReference>
<dbReference type="SUPFAM" id="SSF56796">
    <property type="entry name" value="Dehydroquinate synthase-like"/>
    <property type="match status" value="1"/>
</dbReference>
<dbReference type="PANTHER" id="PTHR43622:SF7">
    <property type="entry name" value="3-DEHYDROQUINATE SYNTHASE, CHLOROPLASTIC"/>
    <property type="match status" value="1"/>
</dbReference>
<comment type="catalytic activity">
    <reaction evidence="1">
        <text>7-phospho-2-dehydro-3-deoxy-D-arabino-heptonate = 3-dehydroquinate + phosphate</text>
        <dbReference type="Rhea" id="RHEA:21968"/>
        <dbReference type="ChEBI" id="CHEBI:32364"/>
        <dbReference type="ChEBI" id="CHEBI:43474"/>
        <dbReference type="ChEBI" id="CHEBI:58394"/>
        <dbReference type="EC" id="4.2.3.4"/>
    </reaction>
</comment>
<dbReference type="NCBIfam" id="TIGR01357">
    <property type="entry name" value="aroB"/>
    <property type="match status" value="1"/>
</dbReference>
<evidence type="ECO:0000256" key="3">
    <source>
        <dbReference type="ARBA" id="ARBA00004661"/>
    </source>
</evidence>
<dbReference type="PANTHER" id="PTHR43622">
    <property type="entry name" value="3-DEHYDROQUINATE SYNTHASE"/>
    <property type="match status" value="1"/>
</dbReference>
<reference evidence="11" key="1">
    <citation type="submission" date="2020-05" db="EMBL/GenBank/DDBJ databases">
        <authorList>
            <person name="Chiriac C."/>
            <person name="Salcher M."/>
            <person name="Ghai R."/>
            <person name="Kavagutti S V."/>
        </authorList>
    </citation>
    <scope>NUCLEOTIDE SEQUENCE</scope>
</reference>
<dbReference type="GO" id="GO:0005737">
    <property type="term" value="C:cytoplasm"/>
    <property type="evidence" value="ECO:0007669"/>
    <property type="project" value="InterPro"/>
</dbReference>
<sequence length="354" mass="38330">MLALKNISVQAERDYLVSVGCDWVSEILRITNGRSRVGIIHTKEMRPRVQLDSSSGTQFFYFEVPDGEGAKSFVNISRLWNLLGEAGFTRTDLIVGIGGGAVTDVAGFAAASWLRGIDWIAVPTSVAGMVDASIGGKTGINSEFGKNLIGAFHSPSAVLIDTSWLVTLSDRDFAAGMAEVIKCGFISESNIIELLQGKSIQTLRADSPRTLALIEAAVTIKAQVVSTDFKESFAREVLNYGHTLGHAIEIHSRYSLRHGEAVAIGLVFAAEIACINGDLDSKIVALHRQLLASLELPITYPRAFWDELLPLLYLDKKTRGSTLRLVAISSIGETHRIEGLTPAQLALAYERISS</sequence>
<dbReference type="GO" id="GO:0009073">
    <property type="term" value="P:aromatic amino acid family biosynthetic process"/>
    <property type="evidence" value="ECO:0007669"/>
    <property type="project" value="UniProtKB-KW"/>
</dbReference>
<organism evidence="11">
    <name type="scientific">freshwater metagenome</name>
    <dbReference type="NCBI Taxonomy" id="449393"/>
    <lineage>
        <taxon>unclassified sequences</taxon>
        <taxon>metagenomes</taxon>
        <taxon>ecological metagenomes</taxon>
    </lineage>
</organism>
<dbReference type="GO" id="GO:0003856">
    <property type="term" value="F:3-dehydroquinate synthase activity"/>
    <property type="evidence" value="ECO:0007669"/>
    <property type="project" value="UniProtKB-EC"/>
</dbReference>
<name>A0A6J7CGD4_9ZZZZ</name>
<evidence type="ECO:0000259" key="10">
    <source>
        <dbReference type="Pfam" id="PF24621"/>
    </source>
</evidence>
<evidence type="ECO:0000256" key="4">
    <source>
        <dbReference type="ARBA" id="ARBA00013031"/>
    </source>
</evidence>